<dbReference type="AlphaFoldDB" id="A0A4U2Z604"/>
<feature type="signal peptide" evidence="1">
    <location>
        <begin position="1"/>
        <end position="23"/>
    </location>
</feature>
<name>A0A4U2Z604_9BACT</name>
<proteinExistence type="predicted"/>
<dbReference type="Gene3D" id="3.30.70.2050">
    <property type="match status" value="1"/>
</dbReference>
<organism evidence="2 3">
    <name type="scientific">Sulfurimonas crateris</name>
    <dbReference type="NCBI Taxonomy" id="2574727"/>
    <lineage>
        <taxon>Bacteria</taxon>
        <taxon>Pseudomonadati</taxon>
        <taxon>Campylobacterota</taxon>
        <taxon>Epsilonproteobacteria</taxon>
        <taxon>Campylobacterales</taxon>
        <taxon>Sulfurimonadaceae</taxon>
        <taxon>Sulfurimonas</taxon>
    </lineage>
</organism>
<keyword evidence="1" id="KW-0732">Signal</keyword>
<evidence type="ECO:0008006" key="4">
    <source>
        <dbReference type="Google" id="ProtNLM"/>
    </source>
</evidence>
<evidence type="ECO:0000313" key="3">
    <source>
        <dbReference type="Proteomes" id="UP000309561"/>
    </source>
</evidence>
<dbReference type="InterPro" id="IPR008719">
    <property type="entry name" value="N2O_reductase_NosL"/>
</dbReference>
<accession>A0A4U2Z604</accession>
<dbReference type="PANTHER" id="PTHR41247:SF1">
    <property type="entry name" value="HTH-TYPE TRANSCRIPTIONAL REPRESSOR YCNK"/>
    <property type="match status" value="1"/>
</dbReference>
<gene>
    <name evidence="2" type="ORF">FCU45_06060</name>
</gene>
<dbReference type="PANTHER" id="PTHR41247">
    <property type="entry name" value="HTH-TYPE TRANSCRIPTIONAL REPRESSOR YCNK"/>
    <property type="match status" value="1"/>
</dbReference>
<reference evidence="2 3" key="1">
    <citation type="submission" date="2019-04" db="EMBL/GenBank/DDBJ databases">
        <title>Sulfurimonas crateris sp. nov. a facultative anaerobic sulfur-oxidizing chemolithautotrophic bacterium isolated from a terrestrial mud vulcano.</title>
        <authorList>
            <person name="Ratnikova N.M."/>
            <person name="Slobodkin A.I."/>
            <person name="Merkel A.Y."/>
            <person name="Novikov A."/>
            <person name="Bonch-Osmolovskaya E.A."/>
            <person name="Slobodkina G.B."/>
        </authorList>
    </citation>
    <scope>NUCLEOTIDE SEQUENCE [LARGE SCALE GENOMIC DNA]</scope>
    <source>
        <strain evidence="2 3">SN118</strain>
    </source>
</reference>
<evidence type="ECO:0000256" key="1">
    <source>
        <dbReference type="SAM" id="SignalP"/>
    </source>
</evidence>
<comment type="caution">
    <text evidence="2">The sequence shown here is derived from an EMBL/GenBank/DDBJ whole genome shotgun (WGS) entry which is preliminary data.</text>
</comment>
<dbReference type="Proteomes" id="UP000309561">
    <property type="component" value="Unassembled WGS sequence"/>
</dbReference>
<keyword evidence="3" id="KW-1185">Reference proteome</keyword>
<dbReference type="EMBL" id="SZPX01000004">
    <property type="protein sequence ID" value="TKI69619.1"/>
    <property type="molecule type" value="Genomic_DNA"/>
</dbReference>
<dbReference type="Pfam" id="PF05573">
    <property type="entry name" value="NosL"/>
    <property type="match status" value="1"/>
</dbReference>
<evidence type="ECO:0000313" key="2">
    <source>
        <dbReference type="EMBL" id="TKI69619.1"/>
    </source>
</evidence>
<dbReference type="OrthoDB" id="5372743at2"/>
<sequence length="165" mass="18623">MYKKIFASLVIALSLLPISSLSANDSYKMDFDKESTCVVRKMKVYEAPMWACKIELANSKKLFFSSPKSMMEFYLQPGRWFDIGVKSEEDFKEILVTDFDTLKPINAKGAFFVYGSNVISPAGDDLVPFATYEAANNFASKHNGKRVFAFNQISDALIRLLNGRL</sequence>
<dbReference type="RefSeq" id="WP_137013345.1">
    <property type="nucleotide sequence ID" value="NZ_SZPX01000004.1"/>
</dbReference>
<dbReference type="SUPFAM" id="SSF160387">
    <property type="entry name" value="NosL/MerB-like"/>
    <property type="match status" value="1"/>
</dbReference>
<protein>
    <recommendedName>
        <fullName evidence="4">NosL family protein</fullName>
    </recommendedName>
</protein>
<feature type="chain" id="PRO_5020366622" description="NosL family protein" evidence="1">
    <location>
        <begin position="24"/>
        <end position="165"/>
    </location>
</feature>